<evidence type="ECO:0000313" key="12">
    <source>
        <dbReference type="Proteomes" id="UP000327236"/>
    </source>
</evidence>
<dbReference type="KEGG" id="lje:BUE77_02620"/>
<dbReference type="InterPro" id="IPR048454">
    <property type="entry name" value="YetF_N"/>
</dbReference>
<reference evidence="10 12" key="1">
    <citation type="submission" date="2019-09" db="EMBL/GenBank/DDBJ databases">
        <title>Draft genome sequence assemblies of isolates from the urinary tract.</title>
        <authorList>
            <person name="Mores C.R."/>
            <person name="Putonti C."/>
            <person name="Wolfe A.J."/>
        </authorList>
    </citation>
    <scope>NUCLEOTIDE SEQUENCE [LARGE SCALE GENOMIC DNA]</scope>
    <source>
        <strain evidence="10 12">UMB246</strain>
    </source>
</reference>
<evidence type="ECO:0000259" key="8">
    <source>
        <dbReference type="Pfam" id="PF04239"/>
    </source>
</evidence>
<keyword evidence="13" id="KW-1185">Reference proteome</keyword>
<protein>
    <submittedName>
        <fullName evidence="10">DUF421 domain-containing protein</fullName>
    </submittedName>
    <submittedName>
        <fullName evidence="11">YetF domain-containing protein</fullName>
    </submittedName>
</protein>
<keyword evidence="6 7" id="KW-0472">Membrane</keyword>
<feature type="domain" description="YetF-like N-terminal transmembrane" evidence="9">
    <location>
        <begin position="4"/>
        <end position="76"/>
    </location>
</feature>
<dbReference type="GeneID" id="31742596"/>
<comment type="similarity">
    <text evidence="2">Belongs to the UPF0702 family.</text>
</comment>
<organism evidence="10 12">
    <name type="scientific">Lactobacillus jensenii</name>
    <dbReference type="NCBI Taxonomy" id="109790"/>
    <lineage>
        <taxon>Bacteria</taxon>
        <taxon>Bacillati</taxon>
        <taxon>Bacillota</taxon>
        <taxon>Bacilli</taxon>
        <taxon>Lactobacillales</taxon>
        <taxon>Lactobacillaceae</taxon>
        <taxon>Lactobacillus</taxon>
    </lineage>
</organism>
<dbReference type="InterPro" id="IPR023090">
    <property type="entry name" value="UPF0702_alpha/beta_dom_sf"/>
</dbReference>
<reference evidence="11 13" key="2">
    <citation type="submission" date="2024-04" db="EMBL/GenBank/DDBJ databases">
        <title>Three lactobacilli isolated from voided urine samples from females with type 2 diabetes.</title>
        <authorList>
            <person name="Kula A."/>
            <person name="Stegman N."/>
            <person name="Putonti C."/>
        </authorList>
    </citation>
    <scope>NUCLEOTIDE SEQUENCE [LARGE SCALE GENOMIC DNA]</scope>
    <source>
        <strain evidence="11 13">1855</strain>
    </source>
</reference>
<dbReference type="GO" id="GO:0005886">
    <property type="term" value="C:plasma membrane"/>
    <property type="evidence" value="ECO:0007669"/>
    <property type="project" value="UniProtKB-SubCell"/>
</dbReference>
<evidence type="ECO:0000313" key="13">
    <source>
        <dbReference type="Proteomes" id="UP001385848"/>
    </source>
</evidence>
<dbReference type="OrthoDB" id="9778331at2"/>
<evidence type="ECO:0000313" key="11">
    <source>
        <dbReference type="EMBL" id="MEL0564311.1"/>
    </source>
</evidence>
<comment type="caution">
    <text evidence="10">The sequence shown here is derived from an EMBL/GenBank/DDBJ whole genome shotgun (WGS) entry which is preliminary data.</text>
</comment>
<keyword evidence="3" id="KW-1003">Cell membrane</keyword>
<evidence type="ECO:0000256" key="1">
    <source>
        <dbReference type="ARBA" id="ARBA00004651"/>
    </source>
</evidence>
<accession>A0A5N1I7Q3</accession>
<dbReference type="Proteomes" id="UP001385848">
    <property type="component" value="Unassembled WGS sequence"/>
</dbReference>
<evidence type="ECO:0000313" key="10">
    <source>
        <dbReference type="EMBL" id="KAA9320141.1"/>
    </source>
</evidence>
<dbReference type="Proteomes" id="UP000327236">
    <property type="component" value="Unassembled WGS sequence"/>
</dbReference>
<name>A0A5N1I7Q3_LACJE</name>
<dbReference type="PANTHER" id="PTHR34582:SF6">
    <property type="entry name" value="UPF0702 TRANSMEMBRANE PROTEIN YCAP"/>
    <property type="match status" value="1"/>
</dbReference>
<feature type="transmembrane region" description="Helical" evidence="7">
    <location>
        <begin position="6"/>
        <end position="25"/>
    </location>
</feature>
<evidence type="ECO:0000256" key="6">
    <source>
        <dbReference type="ARBA" id="ARBA00023136"/>
    </source>
</evidence>
<dbReference type="Pfam" id="PF04239">
    <property type="entry name" value="DUF421"/>
    <property type="match status" value="1"/>
</dbReference>
<dbReference type="Gene3D" id="3.30.240.20">
    <property type="entry name" value="bsu07140 like domains"/>
    <property type="match status" value="2"/>
</dbReference>
<evidence type="ECO:0000256" key="2">
    <source>
        <dbReference type="ARBA" id="ARBA00006448"/>
    </source>
</evidence>
<dbReference type="RefSeq" id="WP_006585089.1">
    <property type="nucleotide sequence ID" value="NZ_CATOUV010000001.1"/>
</dbReference>
<dbReference type="AlphaFoldDB" id="A0A5N1I7Q3"/>
<keyword evidence="5 7" id="KW-1133">Transmembrane helix</keyword>
<evidence type="ECO:0000256" key="3">
    <source>
        <dbReference type="ARBA" id="ARBA00022475"/>
    </source>
</evidence>
<feature type="transmembrane region" description="Helical" evidence="7">
    <location>
        <begin position="58"/>
        <end position="78"/>
    </location>
</feature>
<comment type="subcellular location">
    <subcellularLocation>
        <location evidence="1">Cell membrane</location>
        <topology evidence="1">Multi-pass membrane protein</topology>
    </subcellularLocation>
</comment>
<proteinExistence type="inferred from homology"/>
<dbReference type="InterPro" id="IPR007353">
    <property type="entry name" value="DUF421"/>
</dbReference>
<keyword evidence="4 7" id="KW-0812">Transmembrane</keyword>
<evidence type="ECO:0000259" key="9">
    <source>
        <dbReference type="Pfam" id="PF20730"/>
    </source>
</evidence>
<sequence>MDYTAVGVKFVIGILCLILQINLFVKKNLAPSSPIDQIQNFVLGGIIGGIIYNESITIIQFLIILLIWTLIVFIIYVLKSRLRWARILIDGQPFNIIKNGQIQVKTCVKNGITANEIMMRLRANGINDTSQVKSAFVDANGQFVVIENNESNVKFPVINDGQINHDVLDLIHKDEDWLNEQLHQKGINNAMDVYLAEYIRGRLRIVNYPK</sequence>
<dbReference type="PANTHER" id="PTHR34582">
    <property type="entry name" value="UPF0702 TRANSMEMBRANE PROTEIN YCAP"/>
    <property type="match status" value="1"/>
</dbReference>
<dbReference type="Pfam" id="PF20730">
    <property type="entry name" value="YetF_N"/>
    <property type="match status" value="1"/>
</dbReference>
<dbReference type="EMBL" id="VYWW01000057">
    <property type="protein sequence ID" value="KAA9320141.1"/>
    <property type="molecule type" value="Genomic_DNA"/>
</dbReference>
<evidence type="ECO:0000256" key="7">
    <source>
        <dbReference type="SAM" id="Phobius"/>
    </source>
</evidence>
<gene>
    <name evidence="11" type="ORF">AAC431_00020</name>
    <name evidence="10" type="ORF">F6H94_08450</name>
</gene>
<evidence type="ECO:0000256" key="4">
    <source>
        <dbReference type="ARBA" id="ARBA00022692"/>
    </source>
</evidence>
<evidence type="ECO:0000256" key="5">
    <source>
        <dbReference type="ARBA" id="ARBA00022989"/>
    </source>
</evidence>
<feature type="domain" description="YetF C-terminal" evidence="8">
    <location>
        <begin position="82"/>
        <end position="198"/>
    </location>
</feature>
<dbReference type="EMBL" id="JBBVUL010000001">
    <property type="protein sequence ID" value="MEL0564311.1"/>
    <property type="molecule type" value="Genomic_DNA"/>
</dbReference>